<feature type="region of interest" description="Disordered" evidence="1">
    <location>
        <begin position="631"/>
        <end position="723"/>
    </location>
</feature>
<feature type="compositionally biased region" description="Basic and acidic residues" evidence="1">
    <location>
        <begin position="661"/>
        <end position="679"/>
    </location>
</feature>
<evidence type="ECO:0008006" key="4">
    <source>
        <dbReference type="Google" id="ProtNLM"/>
    </source>
</evidence>
<comment type="caution">
    <text evidence="2">The sequence shown here is derived from an EMBL/GenBank/DDBJ whole genome shotgun (WGS) entry which is preliminary data.</text>
</comment>
<evidence type="ECO:0000313" key="3">
    <source>
        <dbReference type="Proteomes" id="UP001190700"/>
    </source>
</evidence>
<dbReference type="Gene3D" id="2.60.120.10">
    <property type="entry name" value="Jelly Rolls"/>
    <property type="match status" value="2"/>
</dbReference>
<dbReference type="Proteomes" id="UP001190700">
    <property type="component" value="Unassembled WGS sequence"/>
</dbReference>
<organism evidence="2 3">
    <name type="scientific">Cymbomonas tetramitiformis</name>
    <dbReference type="NCBI Taxonomy" id="36881"/>
    <lineage>
        <taxon>Eukaryota</taxon>
        <taxon>Viridiplantae</taxon>
        <taxon>Chlorophyta</taxon>
        <taxon>Pyramimonadophyceae</taxon>
        <taxon>Pyramimonadales</taxon>
        <taxon>Pyramimonadaceae</taxon>
        <taxon>Cymbomonas</taxon>
    </lineage>
</organism>
<keyword evidence="3" id="KW-1185">Reference proteome</keyword>
<name>A0AAE0BYQ9_9CHLO</name>
<proteinExistence type="predicted"/>
<protein>
    <recommendedName>
        <fullName evidence="4">Cyclic nucleotide-binding domain-containing protein</fullName>
    </recommendedName>
</protein>
<evidence type="ECO:0000313" key="2">
    <source>
        <dbReference type="EMBL" id="KAK3245233.1"/>
    </source>
</evidence>
<gene>
    <name evidence="2" type="ORF">CYMTET_45188</name>
</gene>
<feature type="compositionally biased region" description="Basic and acidic residues" evidence="1">
    <location>
        <begin position="98"/>
        <end position="109"/>
    </location>
</feature>
<feature type="non-terminal residue" evidence="2">
    <location>
        <position position="1"/>
    </location>
</feature>
<dbReference type="InterPro" id="IPR014710">
    <property type="entry name" value="RmlC-like_jellyroll"/>
</dbReference>
<dbReference type="EMBL" id="LGRX02030862">
    <property type="protein sequence ID" value="KAK3245233.1"/>
    <property type="molecule type" value="Genomic_DNA"/>
</dbReference>
<reference evidence="2 3" key="1">
    <citation type="journal article" date="2015" name="Genome Biol. Evol.">
        <title>Comparative Genomics of a Bacterivorous Green Alga Reveals Evolutionary Causalities and Consequences of Phago-Mixotrophic Mode of Nutrition.</title>
        <authorList>
            <person name="Burns J.A."/>
            <person name="Paasch A."/>
            <person name="Narechania A."/>
            <person name="Kim E."/>
        </authorList>
    </citation>
    <scope>NUCLEOTIDE SEQUENCE [LARGE SCALE GENOMIC DNA]</scope>
    <source>
        <strain evidence="2 3">PLY_AMNH</strain>
    </source>
</reference>
<evidence type="ECO:0000256" key="1">
    <source>
        <dbReference type="SAM" id="MobiDB-lite"/>
    </source>
</evidence>
<feature type="region of interest" description="Disordered" evidence="1">
    <location>
        <begin position="60"/>
        <end position="129"/>
    </location>
</feature>
<feature type="compositionally biased region" description="Low complexity" evidence="1">
    <location>
        <begin position="642"/>
        <end position="658"/>
    </location>
</feature>
<sequence length="767" mass="83022">HTRSTRSGEENHMLIGILMRSNLQHIAEHIPRLARKLWGYFMRHELTWRLTQASKMVTAGTQQPGGLPVQAAGGGRQTMSQEKRTVSFSPADSASRAETQKVKRPKTSDYKPPGASSAPIKAQPAAGNLDTRSGVQLEQSKVDVVQMVMNFQRSSQYFYGLSKPELKILAPFLNVMVFEVGDILFEAGDPASYVGLLVKVADPPLNHDATNRAHAIPGVGYWGRARGAASPRPLGDVQEARPARGQPAASPRPLGDGDLAVLGPGAKMLQGLHAGSLVAEMGIFMSKQRTACIRCESAGTVVLVIPLSAMDEVDEEIAGLGLKLDLMFARAGLVNLRKHALRARKPEAYRPEVNAWNPMSLRVRMASDAGPSDAGKPSAQPGTSEEPSFFQLSDYDLATLNPYMFVCEFPFGAKVLGPETEGASVNFIISGTLGLVVNNEVTQWRTDGQPFGEGTYVNSYLYMVEHPCDYIVKSRKLQMAGITHRQLNALCETHPKLGFKMLSFLIKFHIASFVGIVDKTHRSNRSRAALMLPGHKIHGGAQLDGMDVGVLEYKFTMMNKKAKIKKTSFKRASMAEPMAPVMKDLQFISSLNGERGSDASQPTKAERRQSFKMGMRAGAVAGFSGRGQELLKQMEKRRSKSWKSGSLSTSLSRQTSTKVKGGGERKRDDSISILREHDNTLAPSTSDAGAIGENGDKMPNGVQGLGEPADGISDSHRSRSKKHIRRTVSSLFGASNLGFMHGTQDGTAADGDAAEGASFLFRMGGGP</sequence>
<dbReference type="SUPFAM" id="SSF51206">
    <property type="entry name" value="cAMP-binding domain-like"/>
    <property type="match status" value="2"/>
</dbReference>
<dbReference type="InterPro" id="IPR018490">
    <property type="entry name" value="cNMP-bd_dom_sf"/>
</dbReference>
<dbReference type="AlphaFoldDB" id="A0AAE0BYQ9"/>
<feature type="region of interest" description="Disordered" evidence="1">
    <location>
        <begin position="230"/>
        <end position="255"/>
    </location>
</feature>
<accession>A0AAE0BYQ9</accession>